<evidence type="ECO:0000313" key="1">
    <source>
        <dbReference type="EMBL" id="CAG8694423.1"/>
    </source>
</evidence>
<evidence type="ECO:0000313" key="2">
    <source>
        <dbReference type="Proteomes" id="UP000789396"/>
    </source>
</evidence>
<dbReference type="EMBL" id="CAJVPZ010019486">
    <property type="protein sequence ID" value="CAG8694423.1"/>
    <property type="molecule type" value="Genomic_DNA"/>
</dbReference>
<accession>A0A9N9HML9</accession>
<feature type="non-terminal residue" evidence="1">
    <location>
        <position position="1"/>
    </location>
</feature>
<comment type="caution">
    <text evidence="1">The sequence shown here is derived from an EMBL/GenBank/DDBJ whole genome shotgun (WGS) entry which is preliminary data.</text>
</comment>
<keyword evidence="2" id="KW-1185">Reference proteome</keyword>
<dbReference type="Proteomes" id="UP000789396">
    <property type="component" value="Unassembled WGS sequence"/>
</dbReference>
<proteinExistence type="predicted"/>
<dbReference type="AlphaFoldDB" id="A0A9N9HML9"/>
<sequence>DNSVISYEQDNSVISYKQDNSVIPYEQNNLVILDDNSNSASLEENLNTLLREFDIEPQNNEENIWIQINTKLHMTFGYNDYLDYSKITLKNLKFADSFPIVSWVDKIANTFSDDWETKISKYFDDNFEDINNSDNPDNLELKSNKKNDSSGFGIAFTPISFGDNLRFIKDGFKEWKNRDTIIDRMQLEINTPIEHQELPLKARISDRIPLGDNVEFKIVREWIRNCVMKNLNIKKRYESLAQAGATPRDFQMSTKLDFNNFLEKLSQEKYRTFNISQNDIEEFFSEFFKETASNDMEIDD</sequence>
<gene>
    <name evidence="1" type="ORF">RFULGI_LOCUS10146</name>
</gene>
<name>A0A9N9HML9_9GLOM</name>
<reference evidence="1" key="1">
    <citation type="submission" date="2021-06" db="EMBL/GenBank/DDBJ databases">
        <authorList>
            <person name="Kallberg Y."/>
            <person name="Tangrot J."/>
            <person name="Rosling A."/>
        </authorList>
    </citation>
    <scope>NUCLEOTIDE SEQUENCE</scope>
    <source>
        <strain evidence="1">IN212</strain>
    </source>
</reference>
<protein>
    <submittedName>
        <fullName evidence="1">18930_t:CDS:1</fullName>
    </submittedName>
</protein>
<organism evidence="1 2">
    <name type="scientific">Racocetra fulgida</name>
    <dbReference type="NCBI Taxonomy" id="60492"/>
    <lineage>
        <taxon>Eukaryota</taxon>
        <taxon>Fungi</taxon>
        <taxon>Fungi incertae sedis</taxon>
        <taxon>Mucoromycota</taxon>
        <taxon>Glomeromycotina</taxon>
        <taxon>Glomeromycetes</taxon>
        <taxon>Diversisporales</taxon>
        <taxon>Gigasporaceae</taxon>
        <taxon>Racocetra</taxon>
    </lineage>
</organism>